<name>A0A814J1T7_9BILA</name>
<dbReference type="GO" id="GO:0061630">
    <property type="term" value="F:ubiquitin protein ligase activity"/>
    <property type="evidence" value="ECO:0007669"/>
    <property type="project" value="InterPro"/>
</dbReference>
<dbReference type="InterPro" id="IPR042755">
    <property type="entry name" value="COP1"/>
</dbReference>
<evidence type="ECO:0000313" key="9">
    <source>
        <dbReference type="Proteomes" id="UP000663870"/>
    </source>
</evidence>
<dbReference type="PANTHER" id="PTHR44080">
    <property type="entry name" value="E3 UBIQUITIN-PROTEIN LIGASE COP1"/>
    <property type="match status" value="1"/>
</dbReference>
<dbReference type="InterPro" id="IPR027370">
    <property type="entry name" value="Znf-RING_euk"/>
</dbReference>
<dbReference type="PROSITE" id="PS50089">
    <property type="entry name" value="ZF_RING_2"/>
    <property type="match status" value="1"/>
</dbReference>
<sequence length="233" mass="27712">MSFSEDVIDLKCPLCFRRFYDPIILDCGHTFDRLCIQKQIDLNESFNPKRSSQCPLCIFTFDSRNSLISNQSLNNIIKSEPTFEWFFIDISHKQNTDVLIFLKRVFDKRDIFQTNRIIFETNDIRLVFNSNINFDQELKLKSISNLNNMLQEACNYLQQQDGLRKICILTDGLIKHSNLIKINSNIINQRFIIHVGDKNITRTRQLADDINFHFEHFNKRTFDIYVQHFILNF</sequence>
<comment type="caution">
    <text evidence="8">The sequence shown here is derived from an EMBL/GenBank/DDBJ whole genome shotgun (WGS) entry which is preliminary data.</text>
</comment>
<dbReference type="EMBL" id="CAJNOL010000367">
    <property type="protein sequence ID" value="CAF1031344.1"/>
    <property type="molecule type" value="Genomic_DNA"/>
</dbReference>
<dbReference type="Proteomes" id="UP000663870">
    <property type="component" value="Unassembled WGS sequence"/>
</dbReference>
<feature type="domain" description="RING-type" evidence="5">
    <location>
        <begin position="12"/>
        <end position="57"/>
    </location>
</feature>
<dbReference type="PANTHER" id="PTHR44080:SF1">
    <property type="entry name" value="E3 UBIQUITIN-PROTEIN LIGASE COP1"/>
    <property type="match status" value="1"/>
</dbReference>
<dbReference type="EMBL" id="CAJNOH010000246">
    <property type="protein sequence ID" value="CAF0965726.1"/>
    <property type="molecule type" value="Genomic_DNA"/>
</dbReference>
<organism evidence="8 9">
    <name type="scientific">Rotaria sordida</name>
    <dbReference type="NCBI Taxonomy" id="392033"/>
    <lineage>
        <taxon>Eukaryota</taxon>
        <taxon>Metazoa</taxon>
        <taxon>Spiralia</taxon>
        <taxon>Gnathifera</taxon>
        <taxon>Rotifera</taxon>
        <taxon>Eurotatoria</taxon>
        <taxon>Bdelloidea</taxon>
        <taxon>Philodinida</taxon>
        <taxon>Philodinidae</taxon>
        <taxon>Rotaria</taxon>
    </lineage>
</organism>
<dbReference type="Gene3D" id="3.30.40.10">
    <property type="entry name" value="Zinc/RING finger domain, C3HC4 (zinc finger)"/>
    <property type="match status" value="1"/>
</dbReference>
<evidence type="ECO:0000256" key="2">
    <source>
        <dbReference type="ARBA" id="ARBA00022771"/>
    </source>
</evidence>
<evidence type="ECO:0000256" key="1">
    <source>
        <dbReference type="ARBA" id="ARBA00022723"/>
    </source>
</evidence>
<protein>
    <recommendedName>
        <fullName evidence="5">RING-type domain-containing protein</fullName>
    </recommendedName>
</protein>
<reference evidence="8" key="1">
    <citation type="submission" date="2021-02" db="EMBL/GenBank/DDBJ databases">
        <authorList>
            <person name="Nowell W R."/>
        </authorList>
    </citation>
    <scope>NUCLEOTIDE SEQUENCE</scope>
</reference>
<keyword evidence="1" id="KW-0479">Metal-binding</keyword>
<dbReference type="GO" id="GO:0043161">
    <property type="term" value="P:proteasome-mediated ubiquitin-dependent protein catabolic process"/>
    <property type="evidence" value="ECO:0007669"/>
    <property type="project" value="TreeGrafter"/>
</dbReference>
<dbReference type="Pfam" id="PF13445">
    <property type="entry name" value="zf-RING_UBOX"/>
    <property type="match status" value="1"/>
</dbReference>
<dbReference type="SUPFAM" id="SSF57850">
    <property type="entry name" value="RING/U-box"/>
    <property type="match status" value="1"/>
</dbReference>
<accession>A0A814J1T7</accession>
<dbReference type="AlphaFoldDB" id="A0A814J1T7"/>
<evidence type="ECO:0000259" key="5">
    <source>
        <dbReference type="PROSITE" id="PS50089"/>
    </source>
</evidence>
<gene>
    <name evidence="7" type="ORF">JXQ802_LOCUS15267</name>
    <name evidence="8" type="ORF">JXQ802_LOCUS15664</name>
    <name evidence="6" type="ORF">PYM288_LOCUS12845</name>
</gene>
<evidence type="ECO:0000256" key="4">
    <source>
        <dbReference type="PROSITE-ProRule" id="PRU00175"/>
    </source>
</evidence>
<evidence type="ECO:0000313" key="6">
    <source>
        <dbReference type="EMBL" id="CAF0965726.1"/>
    </source>
</evidence>
<keyword evidence="9" id="KW-1185">Reference proteome</keyword>
<evidence type="ECO:0000313" key="7">
    <source>
        <dbReference type="EMBL" id="CAF1022996.1"/>
    </source>
</evidence>
<dbReference type="GO" id="GO:0008270">
    <property type="term" value="F:zinc ion binding"/>
    <property type="evidence" value="ECO:0007669"/>
    <property type="project" value="UniProtKB-KW"/>
</dbReference>
<dbReference type="EMBL" id="CAJNOL010000353">
    <property type="protein sequence ID" value="CAF1022996.1"/>
    <property type="molecule type" value="Genomic_DNA"/>
</dbReference>
<dbReference type="Proteomes" id="UP000663854">
    <property type="component" value="Unassembled WGS sequence"/>
</dbReference>
<dbReference type="SMART" id="SM00184">
    <property type="entry name" value="RING"/>
    <property type="match status" value="1"/>
</dbReference>
<evidence type="ECO:0000313" key="8">
    <source>
        <dbReference type="EMBL" id="CAF1031344.1"/>
    </source>
</evidence>
<dbReference type="InterPro" id="IPR001841">
    <property type="entry name" value="Znf_RING"/>
</dbReference>
<dbReference type="InterPro" id="IPR013083">
    <property type="entry name" value="Znf_RING/FYVE/PHD"/>
</dbReference>
<evidence type="ECO:0000256" key="3">
    <source>
        <dbReference type="ARBA" id="ARBA00022833"/>
    </source>
</evidence>
<proteinExistence type="predicted"/>
<keyword evidence="3" id="KW-0862">Zinc</keyword>
<keyword evidence="2 4" id="KW-0863">Zinc-finger</keyword>